<gene>
    <name evidence="2" type="ORF">DFH08DRAFT_820725</name>
</gene>
<evidence type="ECO:0000313" key="3">
    <source>
        <dbReference type="Proteomes" id="UP001218218"/>
    </source>
</evidence>
<name>A0AAD6ZBN2_9AGAR</name>
<protein>
    <submittedName>
        <fullName evidence="2">Uncharacterized protein</fullName>
    </submittedName>
</protein>
<dbReference type="EMBL" id="JARIHO010000063">
    <property type="protein sequence ID" value="KAJ7315126.1"/>
    <property type="molecule type" value="Genomic_DNA"/>
</dbReference>
<feature type="region of interest" description="Disordered" evidence="1">
    <location>
        <begin position="172"/>
        <end position="192"/>
    </location>
</feature>
<keyword evidence="3" id="KW-1185">Reference proteome</keyword>
<proteinExistence type="predicted"/>
<accession>A0AAD6ZBN2</accession>
<organism evidence="2 3">
    <name type="scientific">Mycena albidolilacea</name>
    <dbReference type="NCBI Taxonomy" id="1033008"/>
    <lineage>
        <taxon>Eukaryota</taxon>
        <taxon>Fungi</taxon>
        <taxon>Dikarya</taxon>
        <taxon>Basidiomycota</taxon>
        <taxon>Agaricomycotina</taxon>
        <taxon>Agaricomycetes</taxon>
        <taxon>Agaricomycetidae</taxon>
        <taxon>Agaricales</taxon>
        <taxon>Marasmiineae</taxon>
        <taxon>Mycenaceae</taxon>
        <taxon>Mycena</taxon>
    </lineage>
</organism>
<dbReference type="Proteomes" id="UP001218218">
    <property type="component" value="Unassembled WGS sequence"/>
</dbReference>
<evidence type="ECO:0000313" key="2">
    <source>
        <dbReference type="EMBL" id="KAJ7315126.1"/>
    </source>
</evidence>
<dbReference type="AlphaFoldDB" id="A0AAD6ZBN2"/>
<sequence length="753" mass="83278">MFDAAEISQGEIKSYRSFMIGDAYIDHSFFSLDNTDSWISLVAFHTYMNIFHGSFDEYRTRNSTPFSSYAPSRTGSSVGSRALSRAESSFSPFGNDVIEISSDSDDGLSAALPAPPLVQDTAPSALQTHQTAVSLNSRARQRKGKQKADEGKIQITRQESVDRIVEISTIPSTWPDQDSWGKPGSNGHTAGDADAAGFFPDLTETIRCRRCQLTCGGVYTCEFIDKNLFTDCQRYEPDEAAMRELWRHELDANEREAASVPGLISRFYGQIMQSKCKSECNGTPILKRLSSGTAYGKSLFVGCSKWTGAERFEHRYLPIPNNVDEAQLQLAISNGGRLSTVQTVNDTCALTVHPRIGAGLNGCPYSHIIEGQIRTGQIVKRKCNTCMIIFIPVAASSVAAASVHNKAIVILRGAHNHPAHPHTKPGSKDRRILEKAIEAVGVVGLTVGKLLNAPSTSLVYNGDRLAATSPAYMDSRKLRDAIVDHRLKDHPHGMGWEGVLHHVSTKEASLLKTERYIHTAMSKNGFRLVVTLHPQIAMFIHQILSLNIDYTFKRVDGKMDEWEVAGMADRFKQRLSNHSHFLLAVNPHLPQESPLRAYSVTKKHRKPSVNCSPNSLTWGEADALHGITRTFFSLLYAELQMQKPFFKQDLWLCIFTMEGTGLPEASRIARGKTETTLIWLCVKNKTQSLRFCASTACGSGEDVNNIYQGQYTNATKLKVVDWNQGLSTANSYANATRGINPADRDCDHPVGKE</sequence>
<feature type="region of interest" description="Disordered" evidence="1">
    <location>
        <begin position="132"/>
        <end position="152"/>
    </location>
</feature>
<comment type="caution">
    <text evidence="2">The sequence shown here is derived from an EMBL/GenBank/DDBJ whole genome shotgun (WGS) entry which is preliminary data.</text>
</comment>
<evidence type="ECO:0000256" key="1">
    <source>
        <dbReference type="SAM" id="MobiDB-lite"/>
    </source>
</evidence>
<reference evidence="2" key="1">
    <citation type="submission" date="2023-03" db="EMBL/GenBank/DDBJ databases">
        <title>Massive genome expansion in bonnet fungi (Mycena s.s.) driven by repeated elements and novel gene families across ecological guilds.</title>
        <authorList>
            <consortium name="Lawrence Berkeley National Laboratory"/>
            <person name="Harder C.B."/>
            <person name="Miyauchi S."/>
            <person name="Viragh M."/>
            <person name="Kuo A."/>
            <person name="Thoen E."/>
            <person name="Andreopoulos B."/>
            <person name="Lu D."/>
            <person name="Skrede I."/>
            <person name="Drula E."/>
            <person name="Henrissat B."/>
            <person name="Morin E."/>
            <person name="Kohler A."/>
            <person name="Barry K."/>
            <person name="LaButti K."/>
            <person name="Morin E."/>
            <person name="Salamov A."/>
            <person name="Lipzen A."/>
            <person name="Mereny Z."/>
            <person name="Hegedus B."/>
            <person name="Baldrian P."/>
            <person name="Stursova M."/>
            <person name="Weitz H."/>
            <person name="Taylor A."/>
            <person name="Grigoriev I.V."/>
            <person name="Nagy L.G."/>
            <person name="Martin F."/>
            <person name="Kauserud H."/>
        </authorList>
    </citation>
    <scope>NUCLEOTIDE SEQUENCE</scope>
    <source>
        <strain evidence="2">CBHHK002</strain>
    </source>
</reference>